<dbReference type="Pfam" id="PF01494">
    <property type="entry name" value="FAD_binding_3"/>
    <property type="match status" value="1"/>
</dbReference>
<dbReference type="Gene3D" id="3.50.50.60">
    <property type="entry name" value="FAD/NAD(P)-binding domain"/>
    <property type="match status" value="2"/>
</dbReference>
<dbReference type="SUPFAM" id="SSF51905">
    <property type="entry name" value="FAD/NAD(P)-binding domain"/>
    <property type="match status" value="1"/>
</dbReference>
<keyword evidence="3" id="KW-0285">Flavoprotein</keyword>
<dbReference type="InterPro" id="IPR002938">
    <property type="entry name" value="FAD-bd"/>
</dbReference>
<evidence type="ECO:0000313" key="8">
    <source>
        <dbReference type="EMBL" id="GHF06610.1"/>
    </source>
</evidence>
<keyword evidence="9" id="KW-1185">Reference proteome</keyword>
<dbReference type="PRINTS" id="PR00420">
    <property type="entry name" value="RNGMNOXGNASE"/>
</dbReference>
<dbReference type="RefSeq" id="WP_191287329.1">
    <property type="nucleotide sequence ID" value="NZ_BNCH01000008.1"/>
</dbReference>
<evidence type="ECO:0000313" key="9">
    <source>
        <dbReference type="Proteomes" id="UP000609802"/>
    </source>
</evidence>
<evidence type="ECO:0000256" key="4">
    <source>
        <dbReference type="ARBA" id="ARBA00022827"/>
    </source>
</evidence>
<comment type="cofactor">
    <cofactor evidence="1">
        <name>FAD</name>
        <dbReference type="ChEBI" id="CHEBI:57692"/>
    </cofactor>
</comment>
<evidence type="ECO:0000256" key="2">
    <source>
        <dbReference type="ARBA" id="ARBA00010790"/>
    </source>
</evidence>
<accession>A0ABQ3JA99</accession>
<evidence type="ECO:0000256" key="1">
    <source>
        <dbReference type="ARBA" id="ARBA00001974"/>
    </source>
</evidence>
<dbReference type="EMBL" id="BNCH01000008">
    <property type="protein sequence ID" value="GHF06610.1"/>
    <property type="molecule type" value="Genomic_DNA"/>
</dbReference>
<dbReference type="PANTHER" id="PTHR42784:SF1">
    <property type="entry name" value="PYRANOSE 2-OXIDASE"/>
    <property type="match status" value="1"/>
</dbReference>
<gene>
    <name evidence="8" type="ORF">GCM10016455_29730</name>
</gene>
<comment type="caution">
    <text evidence="8">The sequence shown here is derived from an EMBL/GenBank/DDBJ whole genome shotgun (WGS) entry which is preliminary data.</text>
</comment>
<feature type="domain" description="Glucose-methanol-choline oxidoreductase C-terminal" evidence="7">
    <location>
        <begin position="335"/>
        <end position="461"/>
    </location>
</feature>
<evidence type="ECO:0000259" key="7">
    <source>
        <dbReference type="Pfam" id="PF05199"/>
    </source>
</evidence>
<dbReference type="Pfam" id="PF05199">
    <property type="entry name" value="GMC_oxred_C"/>
    <property type="match status" value="1"/>
</dbReference>
<dbReference type="InterPro" id="IPR051473">
    <property type="entry name" value="P2Ox-like"/>
</dbReference>
<dbReference type="InterPro" id="IPR007867">
    <property type="entry name" value="GMC_OxRtase_C"/>
</dbReference>
<feature type="domain" description="FAD-binding" evidence="6">
    <location>
        <begin position="16"/>
        <end position="53"/>
    </location>
</feature>
<dbReference type="PANTHER" id="PTHR42784">
    <property type="entry name" value="PYRANOSE 2-OXIDASE"/>
    <property type="match status" value="1"/>
</dbReference>
<keyword evidence="5" id="KW-0560">Oxidoreductase</keyword>
<keyword evidence="4" id="KW-0274">FAD</keyword>
<evidence type="ECO:0000259" key="6">
    <source>
        <dbReference type="Pfam" id="PF01494"/>
    </source>
</evidence>
<dbReference type="Proteomes" id="UP000609802">
    <property type="component" value="Unassembled WGS sequence"/>
</dbReference>
<sequence length="480" mass="51991">MFIQATDFPQGHTETARVCVIGSGPAGMTLAHDLAEAGVDVLLVEAGGEEVEDASQALYQGTVVGDEYFDLEYARLRHFGGTSGHWGGICRPLDPADFQEDPVVPGTGWPISADALTPYLKPAAEVLEIPGDFDDQVLGNTLRRTEFEHSPPVRFGEKYRPVVQASDTLRVVLNTALINLTSDAGRIQSATVQTAQGAQWVIEAEYFVLCAGGIENARLLLWANEQNDRKIIANHDLIGRYWMEHFTMSVAEVIADADALAPDEDGVARFALSDDFQRDNSILNASFEVNPAAYTGTRALIADLLCIAPKLGQRLMGDKKLVCGSRIIAHWEQAPNADNRVALGDEKDALGIPKVVLHWQRSPIDRATIARSVQGLAQAFADLDIGRVRLYDWVLDDALPLPTDGTIASWHHMGGTRMSVDAQTGIVDADLKVHNQANLFVGGSSVFPSGGFANPTLTIVQLSLRLADHLKGKLKLPNAD</sequence>
<protein>
    <submittedName>
        <fullName evidence="8">Dehydrogenase</fullName>
    </submittedName>
</protein>
<evidence type="ECO:0000256" key="5">
    <source>
        <dbReference type="ARBA" id="ARBA00023002"/>
    </source>
</evidence>
<comment type="similarity">
    <text evidence="2">Belongs to the GMC oxidoreductase family.</text>
</comment>
<organism evidence="8 9">
    <name type="scientific">Aliiroseovarius zhejiangensis</name>
    <dbReference type="NCBI Taxonomy" id="1632025"/>
    <lineage>
        <taxon>Bacteria</taxon>
        <taxon>Pseudomonadati</taxon>
        <taxon>Pseudomonadota</taxon>
        <taxon>Alphaproteobacteria</taxon>
        <taxon>Rhodobacterales</taxon>
        <taxon>Paracoccaceae</taxon>
        <taxon>Aliiroseovarius</taxon>
    </lineage>
</organism>
<reference evidence="9" key="1">
    <citation type="journal article" date="2019" name="Int. J. Syst. Evol. Microbiol.">
        <title>The Global Catalogue of Microorganisms (GCM) 10K type strain sequencing project: providing services to taxonomists for standard genome sequencing and annotation.</title>
        <authorList>
            <consortium name="The Broad Institute Genomics Platform"/>
            <consortium name="The Broad Institute Genome Sequencing Center for Infectious Disease"/>
            <person name="Wu L."/>
            <person name="Ma J."/>
        </authorList>
    </citation>
    <scope>NUCLEOTIDE SEQUENCE [LARGE SCALE GENOMIC DNA]</scope>
    <source>
        <strain evidence="9">KCTC 42443</strain>
    </source>
</reference>
<name>A0ABQ3JA99_9RHOB</name>
<proteinExistence type="inferred from homology"/>
<evidence type="ECO:0000256" key="3">
    <source>
        <dbReference type="ARBA" id="ARBA00022630"/>
    </source>
</evidence>
<dbReference type="InterPro" id="IPR036188">
    <property type="entry name" value="FAD/NAD-bd_sf"/>
</dbReference>